<proteinExistence type="predicted"/>
<organism evidence="1 2">
    <name type="scientific">Rhizophagus clarus</name>
    <dbReference type="NCBI Taxonomy" id="94130"/>
    <lineage>
        <taxon>Eukaryota</taxon>
        <taxon>Fungi</taxon>
        <taxon>Fungi incertae sedis</taxon>
        <taxon>Mucoromycota</taxon>
        <taxon>Glomeromycotina</taxon>
        <taxon>Glomeromycetes</taxon>
        <taxon>Glomerales</taxon>
        <taxon>Glomeraceae</taxon>
        <taxon>Rhizophagus</taxon>
    </lineage>
</organism>
<dbReference type="Gene3D" id="3.90.1600.10">
    <property type="entry name" value="Palm domain of DNA polymerase"/>
    <property type="match status" value="1"/>
</dbReference>
<dbReference type="OrthoDB" id="2365951at2759"/>
<dbReference type="AlphaFoldDB" id="A0A8H3QI22"/>
<name>A0A8H3QI22_9GLOM</name>
<protein>
    <submittedName>
        <fullName evidence="1">DNA polymerase</fullName>
    </submittedName>
</protein>
<dbReference type="InterPro" id="IPR043502">
    <property type="entry name" value="DNA/RNA_pol_sf"/>
</dbReference>
<dbReference type="InterPro" id="IPR023211">
    <property type="entry name" value="DNA_pol_palm_dom_sf"/>
</dbReference>
<dbReference type="Proteomes" id="UP000615446">
    <property type="component" value="Unassembled WGS sequence"/>
</dbReference>
<gene>
    <name evidence="1" type="ORF">RCL2_000779600</name>
</gene>
<evidence type="ECO:0000313" key="1">
    <source>
        <dbReference type="EMBL" id="GES80523.1"/>
    </source>
</evidence>
<evidence type="ECO:0000313" key="2">
    <source>
        <dbReference type="Proteomes" id="UP000615446"/>
    </source>
</evidence>
<reference evidence="1" key="1">
    <citation type="submission" date="2019-10" db="EMBL/GenBank/DDBJ databases">
        <title>Conservation and host-specific expression of non-tandemly repeated heterogenous ribosome RNA gene in arbuscular mycorrhizal fungi.</title>
        <authorList>
            <person name="Maeda T."/>
            <person name="Kobayashi Y."/>
            <person name="Nakagawa T."/>
            <person name="Ezawa T."/>
            <person name="Yamaguchi K."/>
            <person name="Bino T."/>
            <person name="Nishimoto Y."/>
            <person name="Shigenobu S."/>
            <person name="Kawaguchi M."/>
        </authorList>
    </citation>
    <scope>NUCLEOTIDE SEQUENCE</scope>
    <source>
        <strain evidence="1">HR1</strain>
    </source>
</reference>
<dbReference type="EMBL" id="BLAL01000050">
    <property type="protein sequence ID" value="GES80523.1"/>
    <property type="molecule type" value="Genomic_DNA"/>
</dbReference>
<comment type="caution">
    <text evidence="1">The sequence shown here is derived from an EMBL/GenBank/DDBJ whole genome shotgun (WGS) entry which is preliminary data.</text>
</comment>
<accession>A0A8H3QI22</accession>
<sequence length="395" mass="46507">MGVMEKLRNDVNTFLRLKTRSDYLKLAYEKVLFPVAFTGKKKYFGIDHEETSNFEPRELFIRRIDTVKQGKSQVFKTIGNHIMDAIINHEQWNFEQFIKTDAWKPDKDNKSVQRFIGRMKGKYDTKILVPGGRFSYVVSYPDTTFDLYGRKLDPTKGEKMEFVDVAKELGKEHELTPSDKIMQIKDPDEKYKQIDDHAQKKAKSWLKGFVKENIIVNGITSEMMKSRGVIYKRAYRKAVKKTQEILYQKIGSSYEIFHGEWLSYEIFMANNPVKIIWEKFMKCARKLTKDKNLLVDNEMKEKICSDFARYPSELEKCIGEYDLFFHKLVYHMRYREHMSIPEKIGPVSSMQKNEIIADLLVLPHISEIEVLDDITNLWCFHLEGVVELEVLKQST</sequence>
<dbReference type="SUPFAM" id="SSF56672">
    <property type="entry name" value="DNA/RNA polymerases"/>
    <property type="match status" value="1"/>
</dbReference>